<comment type="subcellular location">
    <subcellularLocation>
        <location evidence="1">Nucleus</location>
    </subcellularLocation>
</comment>
<sequence>MILPCWFLHHSELEQPSYLTKMDLVSKPKTTAPIWAHFGFTPDDKGQPKDVDTAVCQICRREIPAKAANTTNLRNHLKAHHPTEFAEVLKSSRAAHTSSQVTIAQAFERVTKYKRDSMKWRTLTDSVTRYIAKEMQPFNTVEKPAFKEMLYNFDKQYELPGKTYISKTAIPNLYREVKDEILKDFKEIDFYSATTDMWSSVNMTPYMSLTVHYLTTDWTLVSKCLETRYAPENHTADTLSETLKCILSDWELDEKKISCITTDNGANIVAAVGKLGWPWLNCFGHNLHLAVTNAIASEKERTARALGLCRNLVNTFSMSWLKRRDLKKAQMEADIPQHNLVLDVSTRWGTKQKMIDRVLEQIPAIRRVLIDDRKHGQLNPTWQDVSVLESINAALKPVADFTDVLSGEKYVTVSSVKPVLDLLKDELLSPDSNDTTLTSNIKKKMCAKRKAQPSTHGLTKREQADAELSRYLQEEALDNLADPLMWWRDNESRFPLISKLARKYMCICATSTASERMFSTAGNIVTPVRCCLKPEKVNMLVFLSQAVKKTALMSKINQQESER</sequence>
<dbReference type="InterPro" id="IPR012337">
    <property type="entry name" value="RNaseH-like_sf"/>
</dbReference>
<dbReference type="Pfam" id="PF05699">
    <property type="entry name" value="Dimer_Tnp_hAT"/>
    <property type="match status" value="1"/>
</dbReference>
<dbReference type="SUPFAM" id="SSF140996">
    <property type="entry name" value="Hermes dimerisation domain"/>
    <property type="match status" value="1"/>
</dbReference>
<evidence type="ECO:0000256" key="9">
    <source>
        <dbReference type="PROSITE-ProRule" id="PRU00027"/>
    </source>
</evidence>
<dbReference type="SMART" id="SM00614">
    <property type="entry name" value="ZnF_BED"/>
    <property type="match status" value="1"/>
</dbReference>
<evidence type="ECO:0000256" key="5">
    <source>
        <dbReference type="ARBA" id="ARBA00023015"/>
    </source>
</evidence>
<accession>A0ABQ8KZZ3</accession>
<keyword evidence="6" id="KW-0238">DNA-binding</keyword>
<dbReference type="SUPFAM" id="SSF57667">
    <property type="entry name" value="beta-beta-alpha zinc fingers"/>
    <property type="match status" value="1"/>
</dbReference>
<keyword evidence="8" id="KW-0539">Nucleus</keyword>
<keyword evidence="2" id="KW-0479">Metal-binding</keyword>
<dbReference type="InterPro" id="IPR008906">
    <property type="entry name" value="HATC_C_dom"/>
</dbReference>
<evidence type="ECO:0000256" key="2">
    <source>
        <dbReference type="ARBA" id="ARBA00022723"/>
    </source>
</evidence>
<organism evidence="11 12">
    <name type="scientific">Labeo rohita</name>
    <name type="common">Indian major carp</name>
    <name type="synonym">Cyprinus rohita</name>
    <dbReference type="NCBI Taxonomy" id="84645"/>
    <lineage>
        <taxon>Eukaryota</taxon>
        <taxon>Metazoa</taxon>
        <taxon>Chordata</taxon>
        <taxon>Craniata</taxon>
        <taxon>Vertebrata</taxon>
        <taxon>Euteleostomi</taxon>
        <taxon>Actinopterygii</taxon>
        <taxon>Neopterygii</taxon>
        <taxon>Teleostei</taxon>
        <taxon>Ostariophysi</taxon>
        <taxon>Cypriniformes</taxon>
        <taxon>Cyprinidae</taxon>
        <taxon>Labeoninae</taxon>
        <taxon>Labeonini</taxon>
        <taxon>Labeo</taxon>
    </lineage>
</organism>
<dbReference type="GO" id="GO:0016874">
    <property type="term" value="F:ligase activity"/>
    <property type="evidence" value="ECO:0007669"/>
    <property type="project" value="UniProtKB-KW"/>
</dbReference>
<dbReference type="SUPFAM" id="SSF53098">
    <property type="entry name" value="Ribonuclease H-like"/>
    <property type="match status" value="1"/>
</dbReference>
<reference evidence="11 12" key="1">
    <citation type="submission" date="2022-01" db="EMBL/GenBank/DDBJ databases">
        <title>A high-quality chromosome-level genome assembly of rohu carp, Labeo rohita.</title>
        <authorList>
            <person name="Arick M.A. II"/>
            <person name="Hsu C.-Y."/>
            <person name="Magbanua Z."/>
            <person name="Pechanova O."/>
            <person name="Grover C."/>
            <person name="Miller E."/>
            <person name="Thrash A."/>
            <person name="Ezzel L."/>
            <person name="Alam S."/>
            <person name="Benzie J."/>
            <person name="Hamilton M."/>
            <person name="Karsi A."/>
            <person name="Lawrence M.L."/>
            <person name="Peterson D.G."/>
        </authorList>
    </citation>
    <scope>NUCLEOTIDE SEQUENCE [LARGE SCALE GENOMIC DNA]</scope>
    <source>
        <strain evidence="12">BAU-BD-2019</strain>
        <tissue evidence="11">Blood</tissue>
    </source>
</reference>
<gene>
    <name evidence="11" type="ORF">H4Q32_027964</name>
</gene>
<name>A0ABQ8KZZ3_LABRO</name>
<dbReference type="PANTHER" id="PTHR46481">
    <property type="entry name" value="ZINC FINGER BED DOMAIN-CONTAINING PROTEIN 4"/>
    <property type="match status" value="1"/>
</dbReference>
<dbReference type="InterPro" id="IPR052035">
    <property type="entry name" value="ZnF_BED_domain_contain"/>
</dbReference>
<keyword evidence="12" id="KW-1185">Reference proteome</keyword>
<keyword evidence="7" id="KW-0804">Transcription</keyword>
<proteinExistence type="predicted"/>
<feature type="domain" description="BED-type" evidence="10">
    <location>
        <begin position="29"/>
        <end position="88"/>
    </location>
</feature>
<dbReference type="InterPro" id="IPR036236">
    <property type="entry name" value="Znf_C2H2_sf"/>
</dbReference>
<comment type="caution">
    <text evidence="11">The sequence shown here is derived from an EMBL/GenBank/DDBJ whole genome shotgun (WGS) entry which is preliminary data.</text>
</comment>
<keyword evidence="11" id="KW-0436">Ligase</keyword>
<evidence type="ECO:0000256" key="7">
    <source>
        <dbReference type="ARBA" id="ARBA00023163"/>
    </source>
</evidence>
<evidence type="ECO:0000256" key="8">
    <source>
        <dbReference type="ARBA" id="ARBA00023242"/>
    </source>
</evidence>
<evidence type="ECO:0000313" key="12">
    <source>
        <dbReference type="Proteomes" id="UP000830375"/>
    </source>
</evidence>
<dbReference type="PANTHER" id="PTHR46481:SF9">
    <property type="entry name" value="ZINC FINGER BED DOMAIN-CONTAINING PROTEIN 1-LIKE"/>
    <property type="match status" value="1"/>
</dbReference>
<dbReference type="InterPro" id="IPR003656">
    <property type="entry name" value="Znf_BED"/>
</dbReference>
<protein>
    <submittedName>
        <fullName evidence="11">E3 SUMO-protein ligase ZBED1</fullName>
    </submittedName>
</protein>
<keyword evidence="3 9" id="KW-0863">Zinc-finger</keyword>
<evidence type="ECO:0000256" key="3">
    <source>
        <dbReference type="ARBA" id="ARBA00022771"/>
    </source>
</evidence>
<evidence type="ECO:0000256" key="6">
    <source>
        <dbReference type="ARBA" id="ARBA00023125"/>
    </source>
</evidence>
<keyword evidence="4" id="KW-0862">Zinc</keyword>
<keyword evidence="5" id="KW-0805">Transcription regulation</keyword>
<dbReference type="Proteomes" id="UP000830375">
    <property type="component" value="Unassembled WGS sequence"/>
</dbReference>
<evidence type="ECO:0000313" key="11">
    <source>
        <dbReference type="EMBL" id="KAI2643053.1"/>
    </source>
</evidence>
<evidence type="ECO:0000259" key="10">
    <source>
        <dbReference type="PROSITE" id="PS50808"/>
    </source>
</evidence>
<dbReference type="PROSITE" id="PS50808">
    <property type="entry name" value="ZF_BED"/>
    <property type="match status" value="1"/>
</dbReference>
<dbReference type="Pfam" id="PF02892">
    <property type="entry name" value="zf-BED"/>
    <property type="match status" value="1"/>
</dbReference>
<evidence type="ECO:0000256" key="4">
    <source>
        <dbReference type="ARBA" id="ARBA00022833"/>
    </source>
</evidence>
<evidence type="ECO:0000256" key="1">
    <source>
        <dbReference type="ARBA" id="ARBA00004123"/>
    </source>
</evidence>
<dbReference type="EMBL" id="JACTAM010002798">
    <property type="protein sequence ID" value="KAI2643053.1"/>
    <property type="molecule type" value="Genomic_DNA"/>
</dbReference>